<gene>
    <name evidence="1" type="ORF">HPB49_005065</name>
</gene>
<name>A0ACB8CDI0_DERSI</name>
<keyword evidence="2" id="KW-1185">Reference proteome</keyword>
<evidence type="ECO:0000313" key="2">
    <source>
        <dbReference type="Proteomes" id="UP000821865"/>
    </source>
</evidence>
<proteinExistence type="predicted"/>
<comment type="caution">
    <text evidence="1">The sequence shown here is derived from an EMBL/GenBank/DDBJ whole genome shotgun (WGS) entry which is preliminary data.</text>
</comment>
<evidence type="ECO:0000313" key="1">
    <source>
        <dbReference type="EMBL" id="KAH7940737.1"/>
    </source>
</evidence>
<accession>A0ACB8CDI0</accession>
<dbReference type="EMBL" id="CM023476">
    <property type="protein sequence ID" value="KAH7940737.1"/>
    <property type="molecule type" value="Genomic_DNA"/>
</dbReference>
<dbReference type="Proteomes" id="UP000821865">
    <property type="component" value="Chromosome 7"/>
</dbReference>
<sequence>MYVRGNRRDFDSWEKRHGAFGWSYKEVLPYFKKYESFKDAAADQMYRGLKGEVPITFALTKTPLLTAFLKAGEELGYDILDYNAADQAGFSPMQATIFEGQRCSAARCFIMPVYQKRLKNLHISLHSRVTKVIFKNKRAVGIRFRKQGNDIIVKAMNEVILCAGAIGSAQILLVSGVGPRADLKKLKIPVVADLPVGGNLQDHVLILGMAATVASRVELRPQSAASQAEYALFKTGLSVRIGKPVKYQILPARPVFRLVYTGG</sequence>
<reference evidence="1" key="1">
    <citation type="submission" date="2020-05" db="EMBL/GenBank/DDBJ databases">
        <title>Large-scale comparative analyses of tick genomes elucidate their genetic diversity and vector capacities.</title>
        <authorList>
            <person name="Jia N."/>
            <person name="Wang J."/>
            <person name="Shi W."/>
            <person name="Du L."/>
            <person name="Sun Y."/>
            <person name="Zhan W."/>
            <person name="Jiang J."/>
            <person name="Wang Q."/>
            <person name="Zhang B."/>
            <person name="Ji P."/>
            <person name="Sakyi L.B."/>
            <person name="Cui X."/>
            <person name="Yuan T."/>
            <person name="Jiang B."/>
            <person name="Yang W."/>
            <person name="Lam T.T.-Y."/>
            <person name="Chang Q."/>
            <person name="Ding S."/>
            <person name="Wang X."/>
            <person name="Zhu J."/>
            <person name="Ruan X."/>
            <person name="Zhao L."/>
            <person name="Wei J."/>
            <person name="Que T."/>
            <person name="Du C."/>
            <person name="Cheng J."/>
            <person name="Dai P."/>
            <person name="Han X."/>
            <person name="Huang E."/>
            <person name="Gao Y."/>
            <person name="Liu J."/>
            <person name="Shao H."/>
            <person name="Ye R."/>
            <person name="Li L."/>
            <person name="Wei W."/>
            <person name="Wang X."/>
            <person name="Wang C."/>
            <person name="Yang T."/>
            <person name="Huo Q."/>
            <person name="Li W."/>
            <person name="Guo W."/>
            <person name="Chen H."/>
            <person name="Zhou L."/>
            <person name="Ni X."/>
            <person name="Tian J."/>
            <person name="Zhou Y."/>
            <person name="Sheng Y."/>
            <person name="Liu T."/>
            <person name="Pan Y."/>
            <person name="Xia L."/>
            <person name="Li J."/>
            <person name="Zhao F."/>
            <person name="Cao W."/>
        </authorList>
    </citation>
    <scope>NUCLEOTIDE SEQUENCE</scope>
    <source>
        <strain evidence="1">Dsil-2018</strain>
    </source>
</reference>
<protein>
    <submittedName>
        <fullName evidence="1">Uncharacterized protein</fullName>
    </submittedName>
</protein>
<organism evidence="1 2">
    <name type="scientific">Dermacentor silvarum</name>
    <name type="common">Tick</name>
    <dbReference type="NCBI Taxonomy" id="543639"/>
    <lineage>
        <taxon>Eukaryota</taxon>
        <taxon>Metazoa</taxon>
        <taxon>Ecdysozoa</taxon>
        <taxon>Arthropoda</taxon>
        <taxon>Chelicerata</taxon>
        <taxon>Arachnida</taxon>
        <taxon>Acari</taxon>
        <taxon>Parasitiformes</taxon>
        <taxon>Ixodida</taxon>
        <taxon>Ixodoidea</taxon>
        <taxon>Ixodidae</taxon>
        <taxon>Rhipicephalinae</taxon>
        <taxon>Dermacentor</taxon>
    </lineage>
</organism>